<feature type="coiled-coil region" evidence="4">
    <location>
        <begin position="73"/>
        <end position="100"/>
    </location>
</feature>
<dbReference type="PANTHER" id="PTHR46342:SF1">
    <property type="entry name" value="ALPHA-CATULIN"/>
    <property type="match status" value="1"/>
</dbReference>
<dbReference type="Gene3D" id="1.20.120.230">
    <property type="entry name" value="Alpha-catenin/vinculin-like"/>
    <property type="match status" value="1"/>
</dbReference>
<reference evidence="6" key="1">
    <citation type="submission" date="2016-11" db="UniProtKB">
        <authorList>
            <consortium name="WormBaseParasite"/>
        </authorList>
    </citation>
    <scope>IDENTIFICATION</scope>
</reference>
<dbReference type="GO" id="GO:0005737">
    <property type="term" value="C:cytoplasm"/>
    <property type="evidence" value="ECO:0007669"/>
    <property type="project" value="UniProtKB-SubCell"/>
</dbReference>
<dbReference type="Pfam" id="PF01044">
    <property type="entry name" value="Vinculin"/>
    <property type="match status" value="1"/>
</dbReference>
<dbReference type="InterPro" id="IPR006077">
    <property type="entry name" value="Vinculin/catenin"/>
</dbReference>
<evidence type="ECO:0000256" key="2">
    <source>
        <dbReference type="ARBA" id="ARBA00008376"/>
    </source>
</evidence>
<dbReference type="GO" id="GO:0051015">
    <property type="term" value="F:actin filament binding"/>
    <property type="evidence" value="ECO:0007669"/>
    <property type="project" value="InterPro"/>
</dbReference>
<accession>A0A1I7XHT8</accession>
<evidence type="ECO:0000256" key="1">
    <source>
        <dbReference type="ARBA" id="ARBA00004496"/>
    </source>
</evidence>
<dbReference type="WBParaSite" id="Hba_16883">
    <property type="protein sequence ID" value="Hba_16883"/>
    <property type="gene ID" value="Hba_16883"/>
</dbReference>
<sequence>MLEMVRMTSRVGTGVRERLVGALDALCEMTQDFTDSAYTPHHHREQVLDFLEECRFEMTNLIQPEDQIDQLRADGLEVTVERLNRRLRDLGKQLQIVAMEQLSEILRANEDQVLLSSIKACAVAGDIDGVEKYMEKFREHAEHMQEVCRLLHHISITDALHVNTGHCERNMRSLAPLAILAGRTLCLHPSSRIARENLEVFCDTWSQSVNDLSRLAKESDAAANGRVAAEKQAYMSLPRPGVSSNSSGLSFSVPLLLQYPHHAPLQPFKRSFESQTVSQIICDSDDSSSTVSTETSAVLPTRTNAVLVQGGDELSSAASATSEDRKAFEYRISLIIDDLQNANLHDRVV</sequence>
<dbReference type="SUPFAM" id="SSF47220">
    <property type="entry name" value="alpha-catenin/vinculin-like"/>
    <property type="match status" value="1"/>
</dbReference>
<keyword evidence="4" id="KW-0175">Coiled coil</keyword>
<comment type="subcellular location">
    <subcellularLocation>
        <location evidence="1">Cytoplasm</location>
    </subcellularLocation>
</comment>
<dbReference type="GO" id="GO:0007266">
    <property type="term" value="P:Rho protein signal transduction"/>
    <property type="evidence" value="ECO:0007669"/>
    <property type="project" value="InterPro"/>
</dbReference>
<evidence type="ECO:0000256" key="4">
    <source>
        <dbReference type="SAM" id="Coils"/>
    </source>
</evidence>
<dbReference type="InterPro" id="IPR030045">
    <property type="entry name" value="CTNNAL1"/>
</dbReference>
<dbReference type="Proteomes" id="UP000095283">
    <property type="component" value="Unplaced"/>
</dbReference>
<dbReference type="AlphaFoldDB" id="A0A1I7XHT8"/>
<comment type="similarity">
    <text evidence="2">Belongs to the vinculin/alpha-catenin family.</text>
</comment>
<evidence type="ECO:0000313" key="6">
    <source>
        <dbReference type="WBParaSite" id="Hba_16883"/>
    </source>
</evidence>
<evidence type="ECO:0000313" key="5">
    <source>
        <dbReference type="Proteomes" id="UP000095283"/>
    </source>
</evidence>
<evidence type="ECO:0000256" key="3">
    <source>
        <dbReference type="ARBA" id="ARBA00022490"/>
    </source>
</evidence>
<keyword evidence="5" id="KW-1185">Reference proteome</keyword>
<name>A0A1I7XHT8_HETBA</name>
<proteinExistence type="inferred from homology"/>
<dbReference type="GO" id="GO:0007155">
    <property type="term" value="P:cell adhesion"/>
    <property type="evidence" value="ECO:0007669"/>
    <property type="project" value="InterPro"/>
</dbReference>
<organism evidence="5 6">
    <name type="scientific">Heterorhabditis bacteriophora</name>
    <name type="common">Entomopathogenic nematode worm</name>
    <dbReference type="NCBI Taxonomy" id="37862"/>
    <lineage>
        <taxon>Eukaryota</taxon>
        <taxon>Metazoa</taxon>
        <taxon>Ecdysozoa</taxon>
        <taxon>Nematoda</taxon>
        <taxon>Chromadorea</taxon>
        <taxon>Rhabditida</taxon>
        <taxon>Rhabditina</taxon>
        <taxon>Rhabditomorpha</taxon>
        <taxon>Strongyloidea</taxon>
        <taxon>Heterorhabditidae</taxon>
        <taxon>Heterorhabditis</taxon>
    </lineage>
</organism>
<dbReference type="PANTHER" id="PTHR46342">
    <property type="entry name" value="ALPHA-CATULIN"/>
    <property type="match status" value="1"/>
</dbReference>
<dbReference type="InterPro" id="IPR036723">
    <property type="entry name" value="Alpha-catenin/vinculin-like_sf"/>
</dbReference>
<dbReference type="GO" id="GO:0071944">
    <property type="term" value="C:cell periphery"/>
    <property type="evidence" value="ECO:0007669"/>
    <property type="project" value="UniProtKB-ARBA"/>
</dbReference>
<keyword evidence="3" id="KW-0963">Cytoplasm</keyword>
<protein>
    <submittedName>
        <fullName evidence="6">Mediator of RNA polymerase II transcription subunit 4</fullName>
    </submittedName>
</protein>